<evidence type="ECO:0000313" key="12">
    <source>
        <dbReference type="Proteomes" id="UP000322545"/>
    </source>
</evidence>
<protein>
    <recommendedName>
        <fullName evidence="9">TRAP transporter small permease protein</fullName>
    </recommendedName>
</protein>
<dbReference type="PANTHER" id="PTHR35011">
    <property type="entry name" value="2,3-DIKETO-L-GULONATE TRAP TRANSPORTER SMALL PERMEASE PROTEIN YIAM"/>
    <property type="match status" value="1"/>
</dbReference>
<evidence type="ECO:0000256" key="9">
    <source>
        <dbReference type="RuleBase" id="RU369079"/>
    </source>
</evidence>
<keyword evidence="3" id="KW-1003">Cell membrane</keyword>
<reference evidence="11 12" key="1">
    <citation type="submission" date="2016-11" db="EMBL/GenBank/DDBJ databases">
        <authorList>
            <person name="Varghese N."/>
            <person name="Submissions S."/>
        </authorList>
    </citation>
    <scope>NUCLEOTIDE SEQUENCE [LARGE SCALE GENOMIC DNA]</scope>
    <source>
        <strain evidence="11 12">DSM 28249</strain>
    </source>
</reference>
<evidence type="ECO:0000256" key="8">
    <source>
        <dbReference type="ARBA" id="ARBA00038436"/>
    </source>
</evidence>
<proteinExistence type="inferred from homology"/>
<sequence>MENFEMALRWFAGLFSWLAGMGLVLMMLHVTTDVVLRSTGIYQMSGVVEMVGHYYMVIVVFLPLALMELHNKTVSVDVFYERFGSPMRRCCNILALLASILFYTVFAYQTAIDAWRSFQSGNFSMGEARLLIWPSKAVLPLGMGFAALCLIVLSLHKRRKLDAGI</sequence>
<dbReference type="GO" id="GO:0022857">
    <property type="term" value="F:transmembrane transporter activity"/>
    <property type="evidence" value="ECO:0007669"/>
    <property type="project" value="UniProtKB-UniRule"/>
</dbReference>
<dbReference type="Proteomes" id="UP000322545">
    <property type="component" value="Unassembled WGS sequence"/>
</dbReference>
<keyword evidence="4 9" id="KW-0997">Cell inner membrane</keyword>
<evidence type="ECO:0000256" key="7">
    <source>
        <dbReference type="ARBA" id="ARBA00023136"/>
    </source>
</evidence>
<keyword evidence="2 9" id="KW-0813">Transport</keyword>
<keyword evidence="12" id="KW-1185">Reference proteome</keyword>
<evidence type="ECO:0000313" key="11">
    <source>
        <dbReference type="EMBL" id="SHM79159.1"/>
    </source>
</evidence>
<evidence type="ECO:0000256" key="3">
    <source>
        <dbReference type="ARBA" id="ARBA00022475"/>
    </source>
</evidence>
<feature type="transmembrane region" description="Helical" evidence="9">
    <location>
        <begin position="7"/>
        <end position="30"/>
    </location>
</feature>
<feature type="transmembrane region" description="Helical" evidence="9">
    <location>
        <begin position="50"/>
        <end position="69"/>
    </location>
</feature>
<gene>
    <name evidence="11" type="ORF">SAMN05443432_11815</name>
</gene>
<feature type="domain" description="Tripartite ATP-independent periplasmic transporters DctQ component" evidence="10">
    <location>
        <begin position="26"/>
        <end position="153"/>
    </location>
</feature>
<comment type="subunit">
    <text evidence="9">The complex comprises the extracytoplasmic solute receptor protein and the two transmembrane proteins.</text>
</comment>
<evidence type="ECO:0000256" key="2">
    <source>
        <dbReference type="ARBA" id="ARBA00022448"/>
    </source>
</evidence>
<evidence type="ECO:0000256" key="5">
    <source>
        <dbReference type="ARBA" id="ARBA00022692"/>
    </source>
</evidence>
<dbReference type="GO" id="GO:0005886">
    <property type="term" value="C:plasma membrane"/>
    <property type="evidence" value="ECO:0007669"/>
    <property type="project" value="UniProtKB-SubCell"/>
</dbReference>
<comment type="similarity">
    <text evidence="8 9">Belongs to the TRAP transporter small permease family.</text>
</comment>
<keyword evidence="5 9" id="KW-0812">Transmembrane</keyword>
<feature type="transmembrane region" description="Helical" evidence="9">
    <location>
        <begin position="131"/>
        <end position="155"/>
    </location>
</feature>
<evidence type="ECO:0000256" key="6">
    <source>
        <dbReference type="ARBA" id="ARBA00022989"/>
    </source>
</evidence>
<evidence type="ECO:0000256" key="1">
    <source>
        <dbReference type="ARBA" id="ARBA00004429"/>
    </source>
</evidence>
<dbReference type="PANTHER" id="PTHR35011:SF10">
    <property type="entry name" value="TRAP TRANSPORTER SMALL PERMEASE PROTEIN"/>
    <property type="match status" value="1"/>
</dbReference>
<comment type="subcellular location">
    <subcellularLocation>
        <location evidence="1 9">Cell inner membrane</location>
        <topology evidence="1 9">Multi-pass membrane protein</topology>
    </subcellularLocation>
</comment>
<dbReference type="InterPro" id="IPR055348">
    <property type="entry name" value="DctQ"/>
</dbReference>
<organism evidence="11 12">
    <name type="scientific">Roseovarius litoreus</name>
    <dbReference type="NCBI Taxonomy" id="1155722"/>
    <lineage>
        <taxon>Bacteria</taxon>
        <taxon>Pseudomonadati</taxon>
        <taxon>Pseudomonadota</taxon>
        <taxon>Alphaproteobacteria</taxon>
        <taxon>Rhodobacterales</taxon>
        <taxon>Roseobacteraceae</taxon>
        <taxon>Roseovarius</taxon>
    </lineage>
</organism>
<dbReference type="InterPro" id="IPR007387">
    <property type="entry name" value="TRAP_DctQ"/>
</dbReference>
<keyword evidence="7 9" id="KW-0472">Membrane</keyword>
<dbReference type="EMBL" id="FRCB01000018">
    <property type="protein sequence ID" value="SHM79159.1"/>
    <property type="molecule type" value="Genomic_DNA"/>
</dbReference>
<keyword evidence="6 9" id="KW-1133">Transmembrane helix</keyword>
<dbReference type="RefSeq" id="WP_149780999.1">
    <property type="nucleotide sequence ID" value="NZ_FRCB01000018.1"/>
</dbReference>
<dbReference type="GO" id="GO:0015740">
    <property type="term" value="P:C4-dicarboxylate transport"/>
    <property type="evidence" value="ECO:0007669"/>
    <property type="project" value="TreeGrafter"/>
</dbReference>
<dbReference type="Pfam" id="PF04290">
    <property type="entry name" value="DctQ"/>
    <property type="match status" value="1"/>
</dbReference>
<comment type="function">
    <text evidence="9">Part of the tripartite ATP-independent periplasmic (TRAP) transport system.</text>
</comment>
<accession>A0A1M7LNG9</accession>
<feature type="transmembrane region" description="Helical" evidence="9">
    <location>
        <begin position="90"/>
        <end position="111"/>
    </location>
</feature>
<name>A0A1M7LNG9_9RHOB</name>
<evidence type="ECO:0000256" key="4">
    <source>
        <dbReference type="ARBA" id="ARBA00022519"/>
    </source>
</evidence>
<dbReference type="AlphaFoldDB" id="A0A1M7LNG9"/>
<evidence type="ECO:0000259" key="10">
    <source>
        <dbReference type="Pfam" id="PF04290"/>
    </source>
</evidence>